<sequence length="727" mass="79154">MAPPSRRSTPTPDASAGRSATPSATLQCCCGRALCPAVRRNTNLIETVEKDAHTAAQLGQALLARHEAYKADAERDRLELTTRIARLEMENRVLEAANAAKIQENRALLDQLETLNTTVSDADAKIRLLETNLLSSNQSVRRLESTAARAADAERHLSMLEHEQDRLHEELRSTREDARSHALRFKEAQRGLTDMQDQLDRLEVEASQERERHADIVTRMERQRDVEKQLDAAAGRLKGAAATRSLQSDGKNNKIVGHFVRDLLQDNANLQLGVAELRELLENSNEEIQTLREQLMYHEPPQDNHFTSPASTLKAELEGKLDDRPHHIGPALSQELHIHHHYHAPSTPKPVKKLKRTRTGLLPVGICTPSTSLSAPGTPPQATSEWGGRLPCSPTAPALLSHASHEDLTPTTSKPPPVWSALSNLQSETDYSSSVPSSPLANHKAVFDSDPPTAMASPVTSLDPLSPPWTASHAKRPSVASSHSFQSLACLESEPDLPPMPRETIPEEDESISDHGYGGPSSDSIFTDDMDMRPGSIISPRRMLRRTASHESIMSLSGGLDIHTLQARPSQMTLRPFGGADAVVTGVVAQPTLSRSANKRSDVALRDNFAGLKTPRNVSSPSTSSQGKLRGWTAWRPWGGSGPAEADMSSPSPAANQAAPDAPPVTPQKQAKEKEREVDRSPGINQPGSIPGFQEYWASQKRKGAPAQVTAQIIDRDALNDGLQGLN</sequence>
<evidence type="ECO:0000313" key="3">
    <source>
        <dbReference type="EMBL" id="OAA71985.1"/>
    </source>
</evidence>
<feature type="compositionally biased region" description="Low complexity" evidence="2">
    <location>
        <begin position="649"/>
        <end position="660"/>
    </location>
</feature>
<reference evidence="3 4" key="1">
    <citation type="journal article" date="2016" name="Genome Biol. Evol.">
        <title>Divergent and convergent evolution of fungal pathogenicity.</title>
        <authorList>
            <person name="Shang Y."/>
            <person name="Xiao G."/>
            <person name="Zheng P."/>
            <person name="Cen K."/>
            <person name="Zhan S."/>
            <person name="Wang C."/>
        </authorList>
    </citation>
    <scope>NUCLEOTIDE SEQUENCE [LARGE SCALE GENOMIC DNA]</scope>
    <source>
        <strain evidence="3 4">RCEF 1005</strain>
    </source>
</reference>
<feature type="region of interest" description="Disordered" evidence="2">
    <location>
        <begin position="429"/>
        <end position="461"/>
    </location>
</feature>
<keyword evidence="4" id="KW-1185">Reference proteome</keyword>
<evidence type="ECO:0000256" key="1">
    <source>
        <dbReference type="SAM" id="Coils"/>
    </source>
</evidence>
<feature type="compositionally biased region" description="Polar residues" evidence="2">
    <location>
        <begin position="429"/>
        <end position="440"/>
    </location>
</feature>
<feature type="compositionally biased region" description="Polar residues" evidence="2">
    <location>
        <begin position="368"/>
        <end position="384"/>
    </location>
</feature>
<accession>A0A168CZF3</accession>
<feature type="compositionally biased region" description="Polar residues" evidence="2">
    <location>
        <begin position="616"/>
        <end position="627"/>
    </location>
</feature>
<comment type="caution">
    <text evidence="3">The sequence shown here is derived from an EMBL/GenBank/DDBJ whole genome shotgun (WGS) entry which is preliminary data.</text>
</comment>
<feature type="region of interest" description="Disordered" evidence="2">
    <location>
        <begin position="368"/>
        <end position="397"/>
    </location>
</feature>
<feature type="coiled-coil region" evidence="1">
    <location>
        <begin position="260"/>
        <end position="294"/>
    </location>
</feature>
<dbReference type="Proteomes" id="UP000076881">
    <property type="component" value="Unassembled WGS sequence"/>
</dbReference>
<gene>
    <name evidence="3" type="ORF">LEL_09220</name>
</gene>
<feature type="region of interest" description="Disordered" evidence="2">
    <location>
        <begin position="612"/>
        <end position="708"/>
    </location>
</feature>
<dbReference type="EMBL" id="AZHF01000008">
    <property type="protein sequence ID" value="OAA71985.1"/>
    <property type="molecule type" value="Genomic_DNA"/>
</dbReference>
<dbReference type="STRING" id="1081108.A0A168CZF3"/>
<feature type="compositionally biased region" description="Basic and acidic residues" evidence="2">
    <location>
        <begin position="670"/>
        <end position="680"/>
    </location>
</feature>
<dbReference type="OrthoDB" id="4088568at2759"/>
<feature type="coiled-coil region" evidence="1">
    <location>
        <begin position="70"/>
        <end position="212"/>
    </location>
</feature>
<keyword evidence="1" id="KW-0175">Coiled coil</keyword>
<feature type="region of interest" description="Disordered" evidence="2">
    <location>
        <begin position="1"/>
        <end position="22"/>
    </location>
</feature>
<feature type="region of interest" description="Disordered" evidence="2">
    <location>
        <begin position="492"/>
        <end position="532"/>
    </location>
</feature>
<dbReference type="AlphaFoldDB" id="A0A168CZF3"/>
<evidence type="ECO:0000256" key="2">
    <source>
        <dbReference type="SAM" id="MobiDB-lite"/>
    </source>
</evidence>
<proteinExistence type="predicted"/>
<name>A0A168CZF3_CORDF</name>
<protein>
    <submittedName>
        <fullName evidence="3">Uncharacterized protein</fullName>
    </submittedName>
</protein>
<evidence type="ECO:0000313" key="4">
    <source>
        <dbReference type="Proteomes" id="UP000076881"/>
    </source>
</evidence>
<organism evidence="3 4">
    <name type="scientific">Akanthomyces lecanii RCEF 1005</name>
    <dbReference type="NCBI Taxonomy" id="1081108"/>
    <lineage>
        <taxon>Eukaryota</taxon>
        <taxon>Fungi</taxon>
        <taxon>Dikarya</taxon>
        <taxon>Ascomycota</taxon>
        <taxon>Pezizomycotina</taxon>
        <taxon>Sordariomycetes</taxon>
        <taxon>Hypocreomycetidae</taxon>
        <taxon>Hypocreales</taxon>
        <taxon>Cordycipitaceae</taxon>
        <taxon>Akanthomyces</taxon>
        <taxon>Cordyceps confragosa</taxon>
    </lineage>
</organism>